<dbReference type="EMBL" id="JASCZI010000057">
    <property type="protein sequence ID" value="MED6107939.1"/>
    <property type="molecule type" value="Genomic_DNA"/>
</dbReference>
<sequence>MAEPRGTDSREVVREAEVAQMPHELNPLYSWVTRESGCSGESFNYNGGASDGAEELRGYLWWKRGREAIPSRTSSPGGEGVRIEFGTSSCSSLVVGEQGYVHRIWSSYTFLSLPPAVAPMLLRRSVPIPSERLVGDSVFRIGDGISGASSGSRCVPIPLYGLLSDAEGKSKKGYMLVRPGKNRKIFGLYEESFHDFKGRYFKVFLVGDHHPFWLTLERDAVKMAGKNKTLARLRQVMQANPQGLIVLSPSGGQVSSSAHEGGGGALPRMLAVGPNRRIQLEVSSPIREEGPEPQTEVPSSSPSRKRGPDEATWGRVTPPLYTRGESDYLGIRLVLDGVSDISRLIVWQYKSDNRSMELQLLRVEIS</sequence>
<evidence type="ECO:0000256" key="1">
    <source>
        <dbReference type="SAM" id="MobiDB-lite"/>
    </source>
</evidence>
<comment type="caution">
    <text evidence="2">The sequence shown here is derived from an EMBL/GenBank/DDBJ whole genome shotgun (WGS) entry which is preliminary data.</text>
</comment>
<dbReference type="Proteomes" id="UP001341840">
    <property type="component" value="Unassembled WGS sequence"/>
</dbReference>
<proteinExistence type="predicted"/>
<organism evidence="2 3">
    <name type="scientific">Stylosanthes scabra</name>
    <dbReference type="NCBI Taxonomy" id="79078"/>
    <lineage>
        <taxon>Eukaryota</taxon>
        <taxon>Viridiplantae</taxon>
        <taxon>Streptophyta</taxon>
        <taxon>Embryophyta</taxon>
        <taxon>Tracheophyta</taxon>
        <taxon>Spermatophyta</taxon>
        <taxon>Magnoliopsida</taxon>
        <taxon>eudicotyledons</taxon>
        <taxon>Gunneridae</taxon>
        <taxon>Pentapetalae</taxon>
        <taxon>rosids</taxon>
        <taxon>fabids</taxon>
        <taxon>Fabales</taxon>
        <taxon>Fabaceae</taxon>
        <taxon>Papilionoideae</taxon>
        <taxon>50 kb inversion clade</taxon>
        <taxon>dalbergioids sensu lato</taxon>
        <taxon>Dalbergieae</taxon>
        <taxon>Pterocarpus clade</taxon>
        <taxon>Stylosanthes</taxon>
    </lineage>
</organism>
<accession>A0ABU6Q7W3</accession>
<gene>
    <name evidence="2" type="ORF">PIB30_018780</name>
</gene>
<feature type="region of interest" description="Disordered" evidence="1">
    <location>
        <begin position="250"/>
        <end position="269"/>
    </location>
</feature>
<feature type="region of interest" description="Disordered" evidence="1">
    <location>
        <begin position="282"/>
        <end position="318"/>
    </location>
</feature>
<keyword evidence="3" id="KW-1185">Reference proteome</keyword>
<evidence type="ECO:0000313" key="2">
    <source>
        <dbReference type="EMBL" id="MED6107939.1"/>
    </source>
</evidence>
<name>A0ABU6Q7W3_9FABA</name>
<evidence type="ECO:0000313" key="3">
    <source>
        <dbReference type="Proteomes" id="UP001341840"/>
    </source>
</evidence>
<protein>
    <submittedName>
        <fullName evidence="2">Uncharacterized protein</fullName>
    </submittedName>
</protein>
<reference evidence="2 3" key="1">
    <citation type="journal article" date="2023" name="Plants (Basel)">
        <title>Bridging the Gap: Combining Genomics and Transcriptomics Approaches to Understand Stylosanthes scabra, an Orphan Legume from the Brazilian Caatinga.</title>
        <authorList>
            <person name="Ferreira-Neto J.R.C."/>
            <person name="da Silva M.D."/>
            <person name="Binneck E."/>
            <person name="de Melo N.F."/>
            <person name="da Silva R.H."/>
            <person name="de Melo A.L.T.M."/>
            <person name="Pandolfi V."/>
            <person name="Bustamante F.O."/>
            <person name="Brasileiro-Vidal A.C."/>
            <person name="Benko-Iseppon A.M."/>
        </authorList>
    </citation>
    <scope>NUCLEOTIDE SEQUENCE [LARGE SCALE GENOMIC DNA]</scope>
    <source>
        <tissue evidence="2">Leaves</tissue>
    </source>
</reference>